<name>A0ABD0QAD6_CIRMR</name>
<gene>
    <name evidence="3" type="ORF">M9458_022506</name>
</gene>
<accession>A0ABD0QAD6</accession>
<feature type="non-terminal residue" evidence="3">
    <location>
        <position position="62"/>
    </location>
</feature>
<feature type="signal peptide" evidence="2">
    <location>
        <begin position="1"/>
        <end position="19"/>
    </location>
</feature>
<reference evidence="3 4" key="1">
    <citation type="submission" date="2024-05" db="EMBL/GenBank/DDBJ databases">
        <title>Genome sequencing and assembly of Indian major carp, Cirrhinus mrigala (Hamilton, 1822).</title>
        <authorList>
            <person name="Mohindra V."/>
            <person name="Chowdhury L.M."/>
            <person name="Lal K."/>
            <person name="Jena J.K."/>
        </authorList>
    </citation>
    <scope>NUCLEOTIDE SEQUENCE [LARGE SCALE GENOMIC DNA]</scope>
    <source>
        <strain evidence="3">CM1030</strain>
        <tissue evidence="3">Blood</tissue>
    </source>
</reference>
<evidence type="ECO:0000256" key="1">
    <source>
        <dbReference type="SAM" id="MobiDB-lite"/>
    </source>
</evidence>
<evidence type="ECO:0000313" key="4">
    <source>
        <dbReference type="Proteomes" id="UP001529510"/>
    </source>
</evidence>
<evidence type="ECO:0000313" key="3">
    <source>
        <dbReference type="EMBL" id="KAL0183131.1"/>
    </source>
</evidence>
<comment type="caution">
    <text evidence="3">The sequence shown here is derived from an EMBL/GenBank/DDBJ whole genome shotgun (WGS) entry which is preliminary data.</text>
</comment>
<sequence>MKLWDILATCLLLLSSVSARPVFHKLQPSKRAVVRSETPALDPIIDSQPETTHQKQASMEEQ</sequence>
<feature type="region of interest" description="Disordered" evidence="1">
    <location>
        <begin position="37"/>
        <end position="62"/>
    </location>
</feature>
<dbReference type="AlphaFoldDB" id="A0ABD0QAD6"/>
<protein>
    <submittedName>
        <fullName evidence="3">Uncharacterized protein</fullName>
    </submittedName>
</protein>
<dbReference type="Proteomes" id="UP001529510">
    <property type="component" value="Unassembled WGS sequence"/>
</dbReference>
<keyword evidence="2" id="KW-0732">Signal</keyword>
<organism evidence="3 4">
    <name type="scientific">Cirrhinus mrigala</name>
    <name type="common">Mrigala</name>
    <dbReference type="NCBI Taxonomy" id="683832"/>
    <lineage>
        <taxon>Eukaryota</taxon>
        <taxon>Metazoa</taxon>
        <taxon>Chordata</taxon>
        <taxon>Craniata</taxon>
        <taxon>Vertebrata</taxon>
        <taxon>Euteleostomi</taxon>
        <taxon>Actinopterygii</taxon>
        <taxon>Neopterygii</taxon>
        <taxon>Teleostei</taxon>
        <taxon>Ostariophysi</taxon>
        <taxon>Cypriniformes</taxon>
        <taxon>Cyprinidae</taxon>
        <taxon>Labeoninae</taxon>
        <taxon>Labeonini</taxon>
        <taxon>Cirrhinus</taxon>
    </lineage>
</organism>
<dbReference type="EMBL" id="JAMKFB020000010">
    <property type="protein sequence ID" value="KAL0183131.1"/>
    <property type="molecule type" value="Genomic_DNA"/>
</dbReference>
<evidence type="ECO:0000256" key="2">
    <source>
        <dbReference type="SAM" id="SignalP"/>
    </source>
</evidence>
<proteinExistence type="predicted"/>
<feature type="compositionally biased region" description="Polar residues" evidence="1">
    <location>
        <begin position="48"/>
        <end position="62"/>
    </location>
</feature>
<feature type="chain" id="PRO_5044806779" evidence="2">
    <location>
        <begin position="20"/>
        <end position="62"/>
    </location>
</feature>
<keyword evidence="4" id="KW-1185">Reference proteome</keyword>